<dbReference type="AlphaFoldDB" id="A0A644V5J2"/>
<reference evidence="1" key="1">
    <citation type="submission" date="2019-08" db="EMBL/GenBank/DDBJ databases">
        <authorList>
            <person name="Kucharzyk K."/>
            <person name="Murdoch R.W."/>
            <person name="Higgins S."/>
            <person name="Loffler F."/>
        </authorList>
    </citation>
    <scope>NUCLEOTIDE SEQUENCE</scope>
</reference>
<comment type="caution">
    <text evidence="1">The sequence shown here is derived from an EMBL/GenBank/DDBJ whole genome shotgun (WGS) entry which is preliminary data.</text>
</comment>
<gene>
    <name evidence="1" type="ORF">SDC9_32441</name>
</gene>
<protein>
    <submittedName>
        <fullName evidence="1">Uncharacterized protein</fullName>
    </submittedName>
</protein>
<proteinExistence type="predicted"/>
<accession>A0A644V5J2</accession>
<name>A0A644V5J2_9ZZZZ</name>
<dbReference type="EMBL" id="VSSQ01000222">
    <property type="protein sequence ID" value="MPL86461.1"/>
    <property type="molecule type" value="Genomic_DNA"/>
</dbReference>
<dbReference type="Gene3D" id="3.30.70.2200">
    <property type="match status" value="1"/>
</dbReference>
<organism evidence="1">
    <name type="scientific">bioreactor metagenome</name>
    <dbReference type="NCBI Taxonomy" id="1076179"/>
    <lineage>
        <taxon>unclassified sequences</taxon>
        <taxon>metagenomes</taxon>
        <taxon>ecological metagenomes</taxon>
    </lineage>
</organism>
<sequence>MTIYVGMDDTDTLESRGTGRLARAAAAVISKKWPVKGVTRHQLYVHESIPFTSHNSCAVIHVDAEGGDVADELFALSEEIMLSDFIQGSDPGLAVAEDVQITPALIAYGRDAQTTVLNQNIARTIAHNLGIRLKGLGGTEDGVIGSLAGLGLAAMNSDGRYLLIGNIRNLTGPVTVEQVLAAGVDCVQTTDGEILTTGLIMEQEGKSVKPCPIGGKITLFVRKENEMIMPVKRG</sequence>
<evidence type="ECO:0000313" key="1">
    <source>
        <dbReference type="EMBL" id="MPL86461.1"/>
    </source>
</evidence>